<dbReference type="EC" id="2.7.11.1" evidence="1"/>
<keyword evidence="2" id="KW-0723">Serine/threonine-protein kinase</keyword>
<comment type="catalytic activity">
    <reaction evidence="7">
        <text>L-threonyl-[protein] + ATP = O-phospho-L-threonyl-[protein] + ADP + H(+)</text>
        <dbReference type="Rhea" id="RHEA:46608"/>
        <dbReference type="Rhea" id="RHEA-COMP:11060"/>
        <dbReference type="Rhea" id="RHEA-COMP:11605"/>
        <dbReference type="ChEBI" id="CHEBI:15378"/>
        <dbReference type="ChEBI" id="CHEBI:30013"/>
        <dbReference type="ChEBI" id="CHEBI:30616"/>
        <dbReference type="ChEBI" id="CHEBI:61977"/>
        <dbReference type="ChEBI" id="CHEBI:456216"/>
        <dbReference type="EC" id="2.7.11.1"/>
    </reaction>
</comment>
<dbReference type="CDD" id="cd13999">
    <property type="entry name" value="STKc_MAP3K-like"/>
    <property type="match status" value="1"/>
</dbReference>
<evidence type="ECO:0000256" key="1">
    <source>
        <dbReference type="ARBA" id="ARBA00012513"/>
    </source>
</evidence>
<accession>A0A7R9YG02</accession>
<dbReference type="InterPro" id="IPR013809">
    <property type="entry name" value="ENTH"/>
</dbReference>
<reference evidence="13" key="1">
    <citation type="submission" date="2021-01" db="EMBL/GenBank/DDBJ databases">
        <authorList>
            <person name="Corre E."/>
            <person name="Pelletier E."/>
            <person name="Niang G."/>
            <person name="Scheremetjew M."/>
            <person name="Finn R."/>
            <person name="Kale V."/>
            <person name="Holt S."/>
            <person name="Cochrane G."/>
            <person name="Meng A."/>
            <person name="Brown T."/>
            <person name="Cohen L."/>
        </authorList>
    </citation>
    <scope>NUCLEOTIDE SEQUENCE</scope>
    <source>
        <strain evidence="13">CCMP2078</strain>
    </source>
</reference>
<feature type="domain" description="Protein kinase" evidence="11">
    <location>
        <begin position="1212"/>
        <end position="1478"/>
    </location>
</feature>
<dbReference type="InterPro" id="IPR017441">
    <property type="entry name" value="Protein_kinase_ATP_BS"/>
</dbReference>
<comment type="catalytic activity">
    <reaction evidence="8">
        <text>L-seryl-[protein] + ATP = O-phospho-L-seryl-[protein] + ADP + H(+)</text>
        <dbReference type="Rhea" id="RHEA:17989"/>
        <dbReference type="Rhea" id="RHEA-COMP:9863"/>
        <dbReference type="Rhea" id="RHEA-COMP:11604"/>
        <dbReference type="ChEBI" id="CHEBI:15378"/>
        <dbReference type="ChEBI" id="CHEBI:29999"/>
        <dbReference type="ChEBI" id="CHEBI:30616"/>
        <dbReference type="ChEBI" id="CHEBI:83421"/>
        <dbReference type="ChEBI" id="CHEBI:456216"/>
        <dbReference type="EC" id="2.7.11.1"/>
    </reaction>
</comment>
<dbReference type="Gene3D" id="1.25.40.90">
    <property type="match status" value="1"/>
</dbReference>
<feature type="region of interest" description="Disordered" evidence="10">
    <location>
        <begin position="310"/>
        <end position="393"/>
    </location>
</feature>
<evidence type="ECO:0000256" key="7">
    <source>
        <dbReference type="ARBA" id="ARBA00047899"/>
    </source>
</evidence>
<evidence type="ECO:0000256" key="8">
    <source>
        <dbReference type="ARBA" id="ARBA00048679"/>
    </source>
</evidence>
<dbReference type="PROSITE" id="PS50942">
    <property type="entry name" value="ENTH"/>
    <property type="match status" value="1"/>
</dbReference>
<dbReference type="InterPro" id="IPR011417">
    <property type="entry name" value="ANTH_dom"/>
</dbReference>
<gene>
    <name evidence="13" type="ORF">PPYR1160_LOCUS15027</name>
</gene>
<dbReference type="SMART" id="SM00273">
    <property type="entry name" value="ENTH"/>
    <property type="match status" value="1"/>
</dbReference>
<keyword evidence="5" id="KW-0418">Kinase</keyword>
<dbReference type="SMART" id="SM00220">
    <property type="entry name" value="S_TKc"/>
    <property type="match status" value="2"/>
</dbReference>
<evidence type="ECO:0000256" key="2">
    <source>
        <dbReference type="ARBA" id="ARBA00022527"/>
    </source>
</evidence>
<dbReference type="InterPro" id="IPR011009">
    <property type="entry name" value="Kinase-like_dom_sf"/>
</dbReference>
<feature type="region of interest" description="Disordered" evidence="10">
    <location>
        <begin position="963"/>
        <end position="987"/>
    </location>
</feature>
<feature type="domain" description="ENTH" evidence="12">
    <location>
        <begin position="420"/>
        <end position="567"/>
    </location>
</feature>
<evidence type="ECO:0000256" key="10">
    <source>
        <dbReference type="SAM" id="MobiDB-lite"/>
    </source>
</evidence>
<dbReference type="PROSITE" id="PS50011">
    <property type="entry name" value="PROTEIN_KINASE_DOM"/>
    <property type="match status" value="2"/>
</dbReference>
<dbReference type="PROSITE" id="PS00107">
    <property type="entry name" value="PROTEIN_KINASE_ATP"/>
    <property type="match status" value="1"/>
</dbReference>
<feature type="region of interest" description="Disordered" evidence="10">
    <location>
        <begin position="1127"/>
        <end position="1146"/>
    </location>
</feature>
<dbReference type="Pfam" id="PF07714">
    <property type="entry name" value="PK_Tyr_Ser-Thr"/>
    <property type="match status" value="1"/>
</dbReference>
<organism evidence="13">
    <name type="scientific">Pinguiococcus pyrenoidosus</name>
    <dbReference type="NCBI Taxonomy" id="172671"/>
    <lineage>
        <taxon>Eukaryota</taxon>
        <taxon>Sar</taxon>
        <taxon>Stramenopiles</taxon>
        <taxon>Ochrophyta</taxon>
        <taxon>Pinguiophyceae</taxon>
        <taxon>Pinguiochrysidales</taxon>
        <taxon>Pinguiochrysidaceae</taxon>
        <taxon>Pinguiococcus</taxon>
    </lineage>
</organism>
<feature type="binding site" evidence="9">
    <location>
        <position position="1248"/>
    </location>
    <ligand>
        <name>ATP</name>
        <dbReference type="ChEBI" id="CHEBI:30616"/>
    </ligand>
</feature>
<evidence type="ECO:0000256" key="9">
    <source>
        <dbReference type="PROSITE-ProRule" id="PRU10141"/>
    </source>
</evidence>
<dbReference type="GO" id="GO:0005524">
    <property type="term" value="F:ATP binding"/>
    <property type="evidence" value="ECO:0007669"/>
    <property type="project" value="UniProtKB-UniRule"/>
</dbReference>
<dbReference type="Pfam" id="PF00069">
    <property type="entry name" value="Pkinase"/>
    <property type="match status" value="1"/>
</dbReference>
<keyword evidence="3" id="KW-0808">Transferase</keyword>
<feature type="domain" description="Protein kinase" evidence="11">
    <location>
        <begin position="15"/>
        <end position="305"/>
    </location>
</feature>
<evidence type="ECO:0000256" key="6">
    <source>
        <dbReference type="ARBA" id="ARBA00022840"/>
    </source>
</evidence>
<feature type="compositionally biased region" description="Low complexity" evidence="10">
    <location>
        <begin position="321"/>
        <end position="334"/>
    </location>
</feature>
<dbReference type="PANTHER" id="PTHR22967:SF57">
    <property type="entry name" value="AUXILIN, ISOFORM A-RELATED"/>
    <property type="match status" value="1"/>
</dbReference>
<dbReference type="Gene3D" id="1.10.510.10">
    <property type="entry name" value="Transferase(Phosphotransferase) domain 1"/>
    <property type="match status" value="2"/>
</dbReference>
<keyword evidence="6 9" id="KW-0067">ATP-binding</keyword>
<feature type="compositionally biased region" description="Polar residues" evidence="10">
    <location>
        <begin position="906"/>
        <end position="915"/>
    </location>
</feature>
<sequence length="1493" mass="164987">MGNSAVTLSVGNRHVRIGKLLAEGGYSFIYEAECEENGGRKCYILKRMRVPKDHAELNRIAGHEQKICRQLAPHPNVVEFFGTHVVDIGRDWDYYILMEACRGNVAELVHAQYRQTRFLSQRNVLSILRDTLVALEFLHERPLPIAHRDIKVENMLVGYDGTYKLCDFGSATTVHHTVTDTAKIPLIAEEISRNTTLAYRAPEQVDLYRQDPLSEKVDIWAVGCMLFKMMYFRTPYEDTSGNVEKIGILNGADGLRFPPPVLQRAGFPNPPFTQSLVDFIKISMTQKPTERPSAGQLLDLLDSWGASGKLPGWERTHRQPASGSKGKASANAGGFQPEPDFKQGPEKLVDISLDSRNVADSPISTGSRRRDPNSVAKEPLYRTPGGDHASDVHLTQSKEEWGQDRRISYVTEQVQAGVLGLLGGNKERQRWIIKATSLKAGAPKAKYIRRIIIAIWEEELHLPVLFTYLGLRPLRNHDTVAFKALVLLLKIIQNGPPHVLTEMASLIPNIEALCRHWAGMTTMTVQGPEDQRGPVSMADMQTIDLNRNKANQVQLPAKAAQDAAARRLEAQLGLGPSSLSHYNQVPGFPSPQRVKINENGRPLHVLIAKLAGILVRKLNFHDENPDFSSHFTDTAPGSVRAVPVLSQVHARTVLAVMLELQELLMDCIEAAARTSGENDEAVAETAGASLLPLVEESFTLLTSVHNLLSVEILLGRKDDRYEELVQKFRKQWPTLRQLYQKIEQHPQVRIFGRSPVLLEQPPLDDEASLERYRVPVDTPFPYQSAKEPGQAQAAAQQSLNQYDSVGSICIPLAPQAKDIFLARGSTVSFKPRDASAAPRANSRVSRKELTKKLVSSGLGGLGDGAKVALEEEDEDDEDEGPQIVRGVENFADFSSAFGTPMPAHGESSSNNSSIPPQAGEDDDTVASEDLFRPSLGKAAETSQMSPKPIDLLADFTTHDTFFDARRRTSRNSKGEQIPSQPDSRGPIDLFSDILAPVPSDTPEWTMLPPGTFDGPASTTRSGHPIKTLESTSHARAPSGGNPLDLFTPNSVAADGGAASSTKVDGFKGAESLVDSEAPLSSDISPAEAYGQQAGLDLAVQGSVTSSLQPRRESNPFDTNFSVDLQDEWHGTEGPESQNQFATSYPPDEKTDADTMHAWVEAMDPAEQEKLAQIWGAARQAWRGHMSKDVEKALEHCVASFEALKANMDFTKIRVLDILGTGAFATVYKAVMPLEQANGEVRNSIVAFKKLGTDNGQQMQVKTLRDFETEVDLLRRLDHPNIVRFLGTTTDPLGVVTEFCSRGNLMVLLHNERVALPWARKLAIVADTAKGMEYLHAQTPMILHRDLKSLNILIDENWTTKVTDFGLSRFKADSVAGNMTGQTGTYHWMAPEVINNEKYDERADIYSFGIILWETYGRAIPYEGMTPVQIVAAVVARRERLPIPAGAPAAYADLITRCWAHNKDDRPNFSEVVEVLEEMQRKHSESHRLRDRYA</sequence>
<feature type="compositionally biased region" description="Basic and acidic residues" evidence="10">
    <location>
        <begin position="339"/>
        <end position="349"/>
    </location>
</feature>
<dbReference type="GO" id="GO:0004674">
    <property type="term" value="F:protein serine/threonine kinase activity"/>
    <property type="evidence" value="ECO:0007669"/>
    <property type="project" value="UniProtKB-KW"/>
</dbReference>
<feature type="region of interest" description="Disordered" evidence="10">
    <location>
        <begin position="894"/>
        <end position="924"/>
    </location>
</feature>
<evidence type="ECO:0000259" key="12">
    <source>
        <dbReference type="PROSITE" id="PS50942"/>
    </source>
</evidence>
<proteinExistence type="predicted"/>
<evidence type="ECO:0000259" key="11">
    <source>
        <dbReference type="PROSITE" id="PS50011"/>
    </source>
</evidence>
<evidence type="ECO:0000256" key="4">
    <source>
        <dbReference type="ARBA" id="ARBA00022741"/>
    </source>
</evidence>
<keyword evidence="4 9" id="KW-0547">Nucleotide-binding</keyword>
<dbReference type="InterPro" id="IPR000719">
    <property type="entry name" value="Prot_kinase_dom"/>
</dbReference>
<dbReference type="GO" id="GO:0005543">
    <property type="term" value="F:phospholipid binding"/>
    <property type="evidence" value="ECO:0007669"/>
    <property type="project" value="InterPro"/>
</dbReference>
<dbReference type="SUPFAM" id="SSF56112">
    <property type="entry name" value="Protein kinase-like (PK-like)"/>
    <property type="match status" value="2"/>
</dbReference>
<evidence type="ECO:0000256" key="5">
    <source>
        <dbReference type="ARBA" id="ARBA00022777"/>
    </source>
</evidence>
<name>A0A7R9YG02_9STRA</name>
<dbReference type="InterPro" id="IPR001245">
    <property type="entry name" value="Ser-Thr/Tyr_kinase_cat_dom"/>
</dbReference>
<dbReference type="PANTHER" id="PTHR22967">
    <property type="entry name" value="SERINE/THREONINE PROTEIN KINASE"/>
    <property type="match status" value="1"/>
</dbReference>
<evidence type="ECO:0000256" key="3">
    <source>
        <dbReference type="ARBA" id="ARBA00022679"/>
    </source>
</evidence>
<dbReference type="GO" id="GO:0005737">
    <property type="term" value="C:cytoplasm"/>
    <property type="evidence" value="ECO:0007669"/>
    <property type="project" value="TreeGrafter"/>
</dbReference>
<dbReference type="SUPFAM" id="SSF48464">
    <property type="entry name" value="ENTH/VHS domain"/>
    <property type="match status" value="1"/>
</dbReference>
<dbReference type="EMBL" id="HBEA01019769">
    <property type="protein sequence ID" value="CAD8265524.1"/>
    <property type="molecule type" value="Transcribed_RNA"/>
</dbReference>
<dbReference type="Pfam" id="PF07651">
    <property type="entry name" value="ANTH"/>
    <property type="match status" value="1"/>
</dbReference>
<protein>
    <recommendedName>
        <fullName evidence="1">non-specific serine/threonine protein kinase</fullName>
        <ecNumber evidence="1">2.7.11.1</ecNumber>
    </recommendedName>
</protein>
<dbReference type="PROSITE" id="PS00108">
    <property type="entry name" value="PROTEIN_KINASE_ST"/>
    <property type="match status" value="2"/>
</dbReference>
<dbReference type="PRINTS" id="PR00109">
    <property type="entry name" value="TYRKINASE"/>
</dbReference>
<dbReference type="InterPro" id="IPR008942">
    <property type="entry name" value="ENTH_VHS"/>
</dbReference>
<dbReference type="InterPro" id="IPR008271">
    <property type="entry name" value="Ser/Thr_kinase_AS"/>
</dbReference>
<evidence type="ECO:0000313" key="13">
    <source>
        <dbReference type="EMBL" id="CAD8265524.1"/>
    </source>
</evidence>